<evidence type="ECO:0000259" key="2">
    <source>
        <dbReference type="PROSITE" id="PS50983"/>
    </source>
</evidence>
<feature type="domain" description="Fe/B12 periplasmic-binding" evidence="2">
    <location>
        <begin position="137"/>
        <end position="409"/>
    </location>
</feature>
<dbReference type="Proteomes" id="UP001610104">
    <property type="component" value="Unassembled WGS sequence"/>
</dbReference>
<comment type="caution">
    <text evidence="3">The sequence shown here is derived from an EMBL/GenBank/DDBJ whole genome shotgun (WGS) entry which is preliminary data.</text>
</comment>
<sequence>MTVATIYIVKFELSLMTMNLLKSINKLNKHPLQLLHYSSIKSFAQFLILLILFFSVGCKNDTSKNIKEPVQETTIVLKYAKGFSITDYGNYKVLEIKNPWPKSDKTYKYILASQQIISKNQFHKNDFEAIISIPVKKIVVTSTTHIPSLELLTEEQTLVGFPGIDYISSEKTRELIDNGNVRDLGKNESINTEVLLELSPDAVIGFGIDNDNKTFETIKKSNIPVIYNGDWVENSPLAKAEWIKFFGFLYSKEKQADSIFNTIEKSYLEAKKLAAKVNYQPTILSGAMHNDIWYLPNGFSTEAQLLADANTNYLFKETKGTGSLSLNFETVFARAQDADIWLSPSNYSSLEALKINNEHYTMFKAYQNKAVYSFTNTTGKTGGVLYYELGLTRPDIVLKDLIKICHPELLENYEPYFFKKLE</sequence>
<keyword evidence="1" id="KW-0472">Membrane</keyword>
<name>A0ABW7MTU7_9FLAO</name>
<dbReference type="PROSITE" id="PS50983">
    <property type="entry name" value="FE_B12_PBP"/>
    <property type="match status" value="1"/>
</dbReference>
<feature type="transmembrane region" description="Helical" evidence="1">
    <location>
        <begin position="34"/>
        <end position="56"/>
    </location>
</feature>
<evidence type="ECO:0000256" key="1">
    <source>
        <dbReference type="SAM" id="Phobius"/>
    </source>
</evidence>
<dbReference type="EMBL" id="JBAWKC010000005">
    <property type="protein sequence ID" value="MFH6769823.1"/>
    <property type="molecule type" value="Genomic_DNA"/>
</dbReference>
<dbReference type="PANTHER" id="PTHR30535:SF34">
    <property type="entry name" value="MOLYBDATE-BINDING PROTEIN MOLA"/>
    <property type="match status" value="1"/>
</dbReference>
<evidence type="ECO:0000313" key="4">
    <source>
        <dbReference type="Proteomes" id="UP001610104"/>
    </source>
</evidence>
<keyword evidence="1" id="KW-1133">Transmembrane helix</keyword>
<reference evidence="3 4" key="1">
    <citation type="submission" date="2024-02" db="EMBL/GenBank/DDBJ databases">
        <title>A Gaetbulibacter species isolated from tidal flats and genomic insights of their niches.</title>
        <authorList>
            <person name="Ye Y."/>
        </authorList>
    </citation>
    <scope>NUCLEOTIDE SEQUENCE [LARGE SCALE GENOMIC DNA]</scope>
    <source>
        <strain evidence="3 4">KEM-8</strain>
    </source>
</reference>
<dbReference type="InterPro" id="IPR050902">
    <property type="entry name" value="ABC_Transporter_SBP"/>
</dbReference>
<dbReference type="PANTHER" id="PTHR30535">
    <property type="entry name" value="VITAMIN B12-BINDING PROTEIN"/>
    <property type="match status" value="1"/>
</dbReference>
<keyword evidence="4" id="KW-1185">Reference proteome</keyword>
<accession>A0ABW7MTU7</accession>
<dbReference type="Gene3D" id="3.40.50.1980">
    <property type="entry name" value="Nitrogenase molybdenum iron protein domain"/>
    <property type="match status" value="2"/>
</dbReference>
<proteinExistence type="predicted"/>
<evidence type="ECO:0000313" key="3">
    <source>
        <dbReference type="EMBL" id="MFH6769823.1"/>
    </source>
</evidence>
<dbReference type="SUPFAM" id="SSF53807">
    <property type="entry name" value="Helical backbone' metal receptor"/>
    <property type="match status" value="1"/>
</dbReference>
<gene>
    <name evidence="3" type="ORF">V8G56_13810</name>
</gene>
<keyword evidence="1" id="KW-0812">Transmembrane</keyword>
<dbReference type="InterPro" id="IPR002491">
    <property type="entry name" value="ABC_transptr_periplasmic_BD"/>
</dbReference>
<dbReference type="Pfam" id="PF01497">
    <property type="entry name" value="Peripla_BP_2"/>
    <property type="match status" value="1"/>
</dbReference>
<dbReference type="RefSeq" id="WP_395439048.1">
    <property type="nucleotide sequence ID" value="NZ_JBAWKC010000005.1"/>
</dbReference>
<protein>
    <submittedName>
        <fullName evidence="3">ABC transporter substrate-binding protein</fullName>
    </submittedName>
</protein>
<organism evidence="3 4">
    <name type="scientific">Gaetbulibacter aquiaggeris</name>
    <dbReference type="NCBI Taxonomy" id="1735373"/>
    <lineage>
        <taxon>Bacteria</taxon>
        <taxon>Pseudomonadati</taxon>
        <taxon>Bacteroidota</taxon>
        <taxon>Flavobacteriia</taxon>
        <taxon>Flavobacteriales</taxon>
        <taxon>Flavobacteriaceae</taxon>
        <taxon>Gaetbulibacter</taxon>
    </lineage>
</organism>